<dbReference type="Proteomes" id="UP000431901">
    <property type="component" value="Unassembled WGS sequence"/>
</dbReference>
<name>A0A6I4WLB9_9ACTN</name>
<gene>
    <name evidence="2" type="ORF">GQ466_27265</name>
</gene>
<reference evidence="2 3" key="1">
    <citation type="submission" date="2019-12" db="EMBL/GenBank/DDBJ databases">
        <title>Nocardia macrotermitis sp. nov. and Nocardia aurantia sp. nov., isolated from the gut of the fungus growing-termite Macrotermes natalensis.</title>
        <authorList>
            <person name="Christine B."/>
            <person name="Rene B."/>
        </authorList>
    </citation>
    <scope>NUCLEOTIDE SEQUENCE [LARGE SCALE GENOMIC DNA]</scope>
    <source>
        <strain evidence="2 3">DSM 102126</strain>
    </source>
</reference>
<sequence length="55" mass="5738">MSDDELINDVDPTQPEPIPPAPRSGAAVVPEDGPQDGLPQEPGSAVDQDQGDEDE</sequence>
<dbReference type="RefSeq" id="WP_161105910.1">
    <property type="nucleotide sequence ID" value="NZ_JBHLYI010000011.1"/>
</dbReference>
<evidence type="ECO:0000313" key="3">
    <source>
        <dbReference type="Proteomes" id="UP000431901"/>
    </source>
</evidence>
<evidence type="ECO:0000256" key="1">
    <source>
        <dbReference type="SAM" id="MobiDB-lite"/>
    </source>
</evidence>
<proteinExistence type="predicted"/>
<dbReference type="EMBL" id="WUTW01000008">
    <property type="protein sequence ID" value="MXQ67724.1"/>
    <property type="molecule type" value="Genomic_DNA"/>
</dbReference>
<keyword evidence="3" id="KW-1185">Reference proteome</keyword>
<organism evidence="2 3">
    <name type="scientific">Actinomadura rayongensis</name>
    <dbReference type="NCBI Taxonomy" id="1429076"/>
    <lineage>
        <taxon>Bacteria</taxon>
        <taxon>Bacillati</taxon>
        <taxon>Actinomycetota</taxon>
        <taxon>Actinomycetes</taxon>
        <taxon>Streptosporangiales</taxon>
        <taxon>Thermomonosporaceae</taxon>
        <taxon>Actinomadura</taxon>
    </lineage>
</organism>
<accession>A0A6I4WLB9</accession>
<feature type="region of interest" description="Disordered" evidence="1">
    <location>
        <begin position="1"/>
        <end position="55"/>
    </location>
</feature>
<dbReference type="AlphaFoldDB" id="A0A6I4WLB9"/>
<evidence type="ECO:0000313" key="2">
    <source>
        <dbReference type="EMBL" id="MXQ67724.1"/>
    </source>
</evidence>
<comment type="caution">
    <text evidence="2">The sequence shown here is derived from an EMBL/GenBank/DDBJ whole genome shotgun (WGS) entry which is preliminary data.</text>
</comment>
<protein>
    <submittedName>
        <fullName evidence="2">Uncharacterized protein</fullName>
    </submittedName>
</protein>